<dbReference type="NCBIfam" id="TIGR04063">
    <property type="entry name" value="stp3"/>
    <property type="match status" value="1"/>
</dbReference>
<dbReference type="InterPro" id="IPR050194">
    <property type="entry name" value="Glycosyltransferase_grp1"/>
</dbReference>
<reference evidence="3" key="1">
    <citation type="journal article" date="2019" name="Int. J. Syst. Evol. Microbiol.">
        <title>The Global Catalogue of Microorganisms (GCM) 10K type strain sequencing project: providing services to taxonomists for standard genome sequencing and annotation.</title>
        <authorList>
            <consortium name="The Broad Institute Genomics Platform"/>
            <consortium name="The Broad Institute Genome Sequencing Center for Infectious Disease"/>
            <person name="Wu L."/>
            <person name="Ma J."/>
        </authorList>
    </citation>
    <scope>NUCLEOTIDE SEQUENCE [LARGE SCALE GENOMIC DNA]</scope>
    <source>
        <strain evidence="3">CGMCC 1.15297</strain>
    </source>
</reference>
<dbReference type="InterPro" id="IPR028098">
    <property type="entry name" value="Glyco_trans_4-like_N"/>
</dbReference>
<proteinExistence type="predicted"/>
<evidence type="ECO:0000313" key="3">
    <source>
        <dbReference type="Proteomes" id="UP000603317"/>
    </source>
</evidence>
<evidence type="ECO:0000313" key="2">
    <source>
        <dbReference type="EMBL" id="GFZ96710.1"/>
    </source>
</evidence>
<dbReference type="PANTHER" id="PTHR45947">
    <property type="entry name" value="SULFOQUINOVOSYL TRANSFERASE SQD2"/>
    <property type="match status" value="1"/>
</dbReference>
<dbReference type="Gene3D" id="3.40.50.2000">
    <property type="entry name" value="Glycogen Phosphorylase B"/>
    <property type="match status" value="2"/>
</dbReference>
<evidence type="ECO:0000259" key="1">
    <source>
        <dbReference type="Pfam" id="PF13579"/>
    </source>
</evidence>
<accession>A0ABQ1F141</accession>
<comment type="caution">
    <text evidence="2">The sequence shown here is derived from an EMBL/GenBank/DDBJ whole genome shotgun (WGS) entry which is preliminary data.</text>
</comment>
<dbReference type="RefSeq" id="WP_188640811.1">
    <property type="nucleotide sequence ID" value="NZ_BMID01000001.1"/>
</dbReference>
<dbReference type="PANTHER" id="PTHR45947:SF3">
    <property type="entry name" value="SULFOQUINOVOSYL TRANSFERASE SQD2"/>
    <property type="match status" value="1"/>
</dbReference>
<dbReference type="EMBL" id="BMID01000001">
    <property type="protein sequence ID" value="GFZ96710.1"/>
    <property type="molecule type" value="Genomic_DNA"/>
</dbReference>
<keyword evidence="3" id="KW-1185">Reference proteome</keyword>
<gene>
    <name evidence="2" type="ORF">GCM10010923_00670</name>
</gene>
<dbReference type="Proteomes" id="UP000603317">
    <property type="component" value="Unassembled WGS sequence"/>
</dbReference>
<dbReference type="Pfam" id="PF13579">
    <property type="entry name" value="Glyco_trans_4_4"/>
    <property type="match status" value="1"/>
</dbReference>
<dbReference type="SUPFAM" id="SSF53756">
    <property type="entry name" value="UDP-Glycosyltransferase/glycogen phosphorylase"/>
    <property type="match status" value="1"/>
</dbReference>
<dbReference type="InterPro" id="IPR024004">
    <property type="entry name" value="PEP-CTERM/XrtA_GlycosylTrfase"/>
</dbReference>
<feature type="domain" description="Glycosyltransferase subfamily 4-like N-terminal" evidence="1">
    <location>
        <begin position="17"/>
        <end position="189"/>
    </location>
</feature>
<name>A0ABQ1F141_9SPHN</name>
<protein>
    <recommendedName>
        <fullName evidence="1">Glycosyltransferase subfamily 4-like N-terminal domain-containing protein</fullName>
    </recommendedName>
</protein>
<organism evidence="2 3">
    <name type="scientific">Blastomonas marina</name>
    <dbReference type="NCBI Taxonomy" id="1867408"/>
    <lineage>
        <taxon>Bacteria</taxon>
        <taxon>Pseudomonadati</taxon>
        <taxon>Pseudomonadota</taxon>
        <taxon>Alphaproteobacteria</taxon>
        <taxon>Sphingomonadales</taxon>
        <taxon>Sphingomonadaceae</taxon>
        <taxon>Blastomonas</taxon>
    </lineage>
</organism>
<dbReference type="Pfam" id="PF13692">
    <property type="entry name" value="Glyco_trans_1_4"/>
    <property type="match status" value="1"/>
</dbReference>
<dbReference type="CDD" id="cd03794">
    <property type="entry name" value="GT4_WbuB-like"/>
    <property type="match status" value="1"/>
</dbReference>
<sequence length="402" mass="43870">MTRVLHILDHSLPLHSGYTFRTRAILKGQQNLGLDVRAVTGRRHSLEGPAEEAIEGLYFHRTPGTSAGPPLWREWREISALARVIGEVCDEWRPDILHAHSPALCGSATQRVAAARGLPFVYEIRAFWEDASVGNLTGREGSPKYYLTRELENRVVAAADRVVTICEGLRGDLSKRGYDRDKIDVVPNGVDLSLFGEAAAPDPGLRDKLELGDGPVIAFIGSFYDYEGLDTLIDAMRWLLAKHPDARLLLVGGGPRAAALEAQAAASPAAEAIRFVGRVPHAEVPRYYALADIMAYPRKSSRLTDLVTPLKPLEAMAQDKIVAASSVGGHRELVEDGVTGALFAPDSPEACAEALSGLLDHRETWPALRAAGKAYVRAHHDWAKNAARYEKIYHSLLASKAR</sequence>